<dbReference type="GO" id="GO:0008168">
    <property type="term" value="F:methyltransferase activity"/>
    <property type="evidence" value="ECO:0007669"/>
    <property type="project" value="UniProtKB-KW"/>
</dbReference>
<evidence type="ECO:0000256" key="1">
    <source>
        <dbReference type="SAM" id="MobiDB-lite"/>
    </source>
</evidence>
<keyword evidence="2" id="KW-0808">Transferase</keyword>
<proteinExistence type="predicted"/>
<dbReference type="GO" id="GO:0032259">
    <property type="term" value="P:methylation"/>
    <property type="evidence" value="ECO:0007669"/>
    <property type="project" value="UniProtKB-KW"/>
</dbReference>
<sequence length="203" mass="21611">MKRSNPRTTRRALGVAAAPQWAAPRLDFVEDEVAGLAGFVGPGDVCPDTGAEHGLHTWALSALAGPYEQGCGVEPLPGPARRLRHTARALGRADVAVHRTSLSSRTGHGAPSPPRRHGIPVHGRAHLTEGAAGPGPNAESRTSRPVRITARTPDQLVARAGLEKYGSRPSDVIRQLACHAYHLHGWSRAPDVVDDCRNHLFTA</sequence>
<feature type="compositionally biased region" description="Basic residues" evidence="1">
    <location>
        <begin position="114"/>
        <end position="125"/>
    </location>
</feature>
<comment type="caution">
    <text evidence="2">The sequence shown here is derived from an EMBL/GenBank/DDBJ whole genome shotgun (WGS) entry which is preliminary data.</text>
</comment>
<accession>A0ABV5P6W7</accession>
<protein>
    <submittedName>
        <fullName evidence="2">FkbM family methyltransferase</fullName>
    </submittedName>
</protein>
<evidence type="ECO:0000313" key="2">
    <source>
        <dbReference type="EMBL" id="MFB9518864.1"/>
    </source>
</evidence>
<dbReference type="Proteomes" id="UP001589718">
    <property type="component" value="Unassembled WGS sequence"/>
</dbReference>
<reference evidence="2 3" key="1">
    <citation type="submission" date="2024-09" db="EMBL/GenBank/DDBJ databases">
        <authorList>
            <person name="Sun Q."/>
            <person name="Mori K."/>
        </authorList>
    </citation>
    <scope>NUCLEOTIDE SEQUENCE [LARGE SCALE GENOMIC DNA]</scope>
    <source>
        <strain evidence="2 3">JCM 4362</strain>
    </source>
</reference>
<dbReference type="RefSeq" id="WP_345217514.1">
    <property type="nucleotide sequence ID" value="NZ_BAAAXE010000001.1"/>
</dbReference>
<name>A0ABV5P6W7_STRCM</name>
<dbReference type="SUPFAM" id="SSF53335">
    <property type="entry name" value="S-adenosyl-L-methionine-dependent methyltransferases"/>
    <property type="match status" value="1"/>
</dbReference>
<keyword evidence="2" id="KW-0489">Methyltransferase</keyword>
<dbReference type="Gene3D" id="3.40.50.150">
    <property type="entry name" value="Vaccinia Virus protein VP39"/>
    <property type="match status" value="1"/>
</dbReference>
<dbReference type="EMBL" id="JBHMCR010000002">
    <property type="protein sequence ID" value="MFB9518864.1"/>
    <property type="molecule type" value="Genomic_DNA"/>
</dbReference>
<dbReference type="InterPro" id="IPR029063">
    <property type="entry name" value="SAM-dependent_MTases_sf"/>
</dbReference>
<gene>
    <name evidence="2" type="ORF">ACFFTU_02720</name>
</gene>
<feature type="region of interest" description="Disordered" evidence="1">
    <location>
        <begin position="99"/>
        <end position="151"/>
    </location>
</feature>
<keyword evidence="3" id="KW-1185">Reference proteome</keyword>
<evidence type="ECO:0000313" key="3">
    <source>
        <dbReference type="Proteomes" id="UP001589718"/>
    </source>
</evidence>
<organism evidence="2 3">
    <name type="scientific">Streptomyces cremeus</name>
    <dbReference type="NCBI Taxonomy" id="66881"/>
    <lineage>
        <taxon>Bacteria</taxon>
        <taxon>Bacillati</taxon>
        <taxon>Actinomycetota</taxon>
        <taxon>Actinomycetes</taxon>
        <taxon>Kitasatosporales</taxon>
        <taxon>Streptomycetaceae</taxon>
        <taxon>Streptomyces</taxon>
    </lineage>
</organism>